<dbReference type="Pfam" id="PF19581">
    <property type="entry name" value="Glyoxalase_7"/>
    <property type="match status" value="1"/>
</dbReference>
<dbReference type="Proteomes" id="UP000002255">
    <property type="component" value="Chromosome"/>
</dbReference>
<organism evidence="5 6">
    <name type="scientific">Xylanimonas cellulosilytica (strain DSM 15894 / JCM 12276 / CECT 5975 / KCTC 9989 / LMG 20990 / NBRC 107835 / XIL07)</name>
    <dbReference type="NCBI Taxonomy" id="446471"/>
    <lineage>
        <taxon>Bacteria</taxon>
        <taxon>Bacillati</taxon>
        <taxon>Actinomycetota</taxon>
        <taxon>Actinomycetes</taxon>
        <taxon>Micrococcales</taxon>
        <taxon>Promicromonosporaceae</taxon>
        <taxon>Xylanimonas</taxon>
    </lineage>
</organism>
<name>D1BU03_XYLCX</name>
<dbReference type="SUPFAM" id="SSF54593">
    <property type="entry name" value="Glyoxalase/Bleomycin resistance protein/Dihydroxybiphenyl dioxygenase"/>
    <property type="match status" value="1"/>
</dbReference>
<evidence type="ECO:0000256" key="1">
    <source>
        <dbReference type="ARBA" id="ARBA00011051"/>
    </source>
</evidence>
<evidence type="ECO:0000313" key="6">
    <source>
        <dbReference type="Proteomes" id="UP000002255"/>
    </source>
</evidence>
<dbReference type="Gene3D" id="3.10.180.10">
    <property type="entry name" value="2,3-Dihydroxybiphenyl 1,2-Dioxygenase, domain 1"/>
    <property type="match status" value="1"/>
</dbReference>
<evidence type="ECO:0000313" key="5">
    <source>
        <dbReference type="EMBL" id="ACZ29167.1"/>
    </source>
</evidence>
<sequence>MTTDDLKRAARVLRAELAEQGVDLSHARALELVAHQAGYKDWNVAAARSTPSSTVGLGAPVPVLRMVDVERTRAFYLGFLGFAVEFEHRFEPGLPLYLRVERDGARLDLSEHHGDGTPGSVVWIPVADVRALQRELLATGYTHMRPGIDDDAPGGPTLEVIDPAQNVLRFAEVPR</sequence>
<gene>
    <name evidence="5" type="ordered locus">Xcel_0126</name>
</gene>
<keyword evidence="3" id="KW-0046">Antibiotic resistance</keyword>
<keyword evidence="6" id="KW-1185">Reference proteome</keyword>
<feature type="domain" description="VOC" evidence="4">
    <location>
        <begin position="56"/>
        <end position="173"/>
    </location>
</feature>
<evidence type="ECO:0000259" key="4">
    <source>
        <dbReference type="PROSITE" id="PS51819"/>
    </source>
</evidence>
<dbReference type="STRING" id="446471.Xcel_0126"/>
<proteinExistence type="inferred from homology"/>
<comment type="similarity">
    <text evidence="1">Belongs to the bleomycin resistance protein family.</text>
</comment>
<protein>
    <recommendedName>
        <fullName evidence="2">Bleomycin resistance protein</fullName>
    </recommendedName>
</protein>
<dbReference type="KEGG" id="xce:Xcel_0126"/>
<accession>D1BU03</accession>
<dbReference type="GO" id="GO:0046677">
    <property type="term" value="P:response to antibiotic"/>
    <property type="evidence" value="ECO:0007669"/>
    <property type="project" value="UniProtKB-KW"/>
</dbReference>
<dbReference type="HOGENOM" id="CLU_121379_1_0_11"/>
<dbReference type="AlphaFoldDB" id="D1BU03"/>
<dbReference type="InterPro" id="IPR000335">
    <property type="entry name" value="Bleomycin-R"/>
</dbReference>
<dbReference type="PROSITE" id="PS51819">
    <property type="entry name" value="VOC"/>
    <property type="match status" value="1"/>
</dbReference>
<reference evidence="6" key="1">
    <citation type="submission" date="2009-11" db="EMBL/GenBank/DDBJ databases">
        <title>The complete chromosome of Xylanimonas cellulosilytica DSM 15894.</title>
        <authorList>
            <consortium name="US DOE Joint Genome Institute (JGI-PGF)"/>
            <person name="Lucas S."/>
            <person name="Copeland A."/>
            <person name="Lapidus A."/>
            <person name="Glavina del Rio T."/>
            <person name="Dalin E."/>
            <person name="Tice H."/>
            <person name="Bruce D."/>
            <person name="Goodwin L."/>
            <person name="Pitluck S."/>
            <person name="Kyrpides N."/>
            <person name="Mavromatis K."/>
            <person name="Ivanova N."/>
            <person name="Mikhailova N."/>
            <person name="Foster B."/>
            <person name="Clum A."/>
            <person name="Brettin T."/>
            <person name="Detter J.C."/>
            <person name="Han C."/>
            <person name="Larimer F."/>
            <person name="Land M."/>
            <person name="Hauser L."/>
            <person name="Markowitz V."/>
            <person name="Cheng J.F."/>
            <person name="Hugenholtz P."/>
            <person name="Woyke T."/>
            <person name="Wu D."/>
            <person name="Gehrich-Schroeter G."/>
            <person name="Schneider S."/>
            <person name="Pukall S.R."/>
            <person name="Klenk H.P."/>
            <person name="Eisen J.A."/>
        </authorList>
    </citation>
    <scope>NUCLEOTIDE SEQUENCE [LARGE SCALE GENOMIC DNA]</scope>
    <source>
        <strain evidence="6">DSM 15894 / CECT 5975 / LMG 20990 / XIL07</strain>
    </source>
</reference>
<dbReference type="EMBL" id="CP001821">
    <property type="protein sequence ID" value="ACZ29167.1"/>
    <property type="molecule type" value="Genomic_DNA"/>
</dbReference>
<reference evidence="5 6" key="2">
    <citation type="journal article" date="2010" name="Stand. Genomic Sci.">
        <title>Complete genome sequence of Xylanimonas cellulosilytica type strain (XIL07).</title>
        <authorList>
            <person name="Foster B."/>
            <person name="Pukall R."/>
            <person name="Abt B."/>
            <person name="Nolan M."/>
            <person name="Glavina Del Rio T."/>
            <person name="Chen F."/>
            <person name="Lucas S."/>
            <person name="Tice H."/>
            <person name="Pitluck S."/>
            <person name="Cheng J.-F."/>
            <person name="Chertkov O."/>
            <person name="Brettin T."/>
            <person name="Han C."/>
            <person name="Detter J.C."/>
            <person name="Bruce D."/>
            <person name="Goodwin L."/>
            <person name="Ivanova N."/>
            <person name="Mavromatis K."/>
            <person name="Pati A."/>
            <person name="Mikhailova N."/>
            <person name="Chen A."/>
            <person name="Palaniappan K."/>
            <person name="Land M."/>
            <person name="Hauser L."/>
            <person name="Chang Y.-J."/>
            <person name="Jeffries C.D."/>
            <person name="Chain P."/>
            <person name="Rohde M."/>
            <person name="Goeker M."/>
            <person name="Bristow J."/>
            <person name="Eisen J.A."/>
            <person name="Markowitz V."/>
            <person name="Hugenholtz P."/>
            <person name="Kyrpides N.C."/>
            <person name="Klenk H.-P."/>
            <person name="Lapidus A."/>
        </authorList>
    </citation>
    <scope>NUCLEOTIDE SEQUENCE [LARGE SCALE GENOMIC DNA]</scope>
    <source>
        <strain evidence="6">DSM 15894 / CECT 5975 / LMG 20990 / XIL07</strain>
    </source>
</reference>
<dbReference type="InterPro" id="IPR029068">
    <property type="entry name" value="Glyas_Bleomycin-R_OHBP_Dase"/>
</dbReference>
<evidence type="ECO:0000256" key="2">
    <source>
        <dbReference type="ARBA" id="ARBA00021572"/>
    </source>
</evidence>
<dbReference type="InterPro" id="IPR037523">
    <property type="entry name" value="VOC_core"/>
</dbReference>
<dbReference type="eggNOG" id="COG0346">
    <property type="taxonomic scope" value="Bacteria"/>
</dbReference>
<evidence type="ECO:0000256" key="3">
    <source>
        <dbReference type="ARBA" id="ARBA00023251"/>
    </source>
</evidence>